<evidence type="ECO:0008006" key="4">
    <source>
        <dbReference type="Google" id="ProtNLM"/>
    </source>
</evidence>
<proteinExistence type="predicted"/>
<reference evidence="3" key="1">
    <citation type="submission" date="2015-07" db="EMBL/GenBank/DDBJ databases">
        <title>Lactobacillus ginsenosidimutans/EMML 3141/ whole genome sequencing.</title>
        <authorList>
            <person name="Kim M.K."/>
            <person name="Im W.-T."/>
            <person name="Srinivasan S."/>
            <person name="Lee J.-J."/>
        </authorList>
    </citation>
    <scope>NUCLEOTIDE SEQUENCE [LARGE SCALE GENOMIC DNA]</scope>
    <source>
        <strain evidence="3">EMML 3041</strain>
    </source>
</reference>
<organism evidence="2 3">
    <name type="scientific">Companilactobacillus ginsenosidimutans</name>
    <dbReference type="NCBI Taxonomy" id="1007676"/>
    <lineage>
        <taxon>Bacteria</taxon>
        <taxon>Bacillati</taxon>
        <taxon>Bacillota</taxon>
        <taxon>Bacilli</taxon>
        <taxon>Lactobacillales</taxon>
        <taxon>Lactobacillaceae</taxon>
        <taxon>Companilactobacillus</taxon>
    </lineage>
</organism>
<feature type="chain" id="PRO_5005209222" description="Surface layer protein A domain-containing protein" evidence="1">
    <location>
        <begin position="30"/>
        <end position="151"/>
    </location>
</feature>
<dbReference type="KEGG" id="lgn:ABM34_12010"/>
<accession>A0A0H4QM59</accession>
<keyword evidence="3" id="KW-1185">Reference proteome</keyword>
<feature type="signal peptide" evidence="1">
    <location>
        <begin position="1"/>
        <end position="29"/>
    </location>
</feature>
<name>A0A0H4QM59_9LACO</name>
<evidence type="ECO:0000256" key="1">
    <source>
        <dbReference type="SAM" id="SignalP"/>
    </source>
</evidence>
<dbReference type="PATRIC" id="fig|1007676.4.peg.2430"/>
<dbReference type="AlphaFoldDB" id="A0A0H4QM59"/>
<dbReference type="EMBL" id="CP012034">
    <property type="protein sequence ID" value="AKP68186.1"/>
    <property type="molecule type" value="Genomic_DNA"/>
</dbReference>
<keyword evidence="1" id="KW-0732">Signal</keyword>
<evidence type="ECO:0000313" key="3">
    <source>
        <dbReference type="Proteomes" id="UP000036106"/>
    </source>
</evidence>
<gene>
    <name evidence="2" type="ORF">ABM34_12010</name>
</gene>
<dbReference type="Proteomes" id="UP000036106">
    <property type="component" value="Chromosome"/>
</dbReference>
<protein>
    <recommendedName>
        <fullName evidence="4">Surface layer protein A domain-containing protein</fullName>
    </recommendedName>
</protein>
<evidence type="ECO:0000313" key="2">
    <source>
        <dbReference type="EMBL" id="AKP68186.1"/>
    </source>
</evidence>
<dbReference type="RefSeq" id="WP_048706039.1">
    <property type="nucleotide sequence ID" value="NZ_CP012034.1"/>
</dbReference>
<sequence>MKKNVLINISLASAVLLGALYFGTNNANAAQISSNSVQTQQISGGNTANDEDSSTVHIDYGLTDDNGQMLNVINNGFLTGDFAQDRRLLTGIKISAHPYAQVYRWDNGLHKTQRGLAYGSEWASYWRPDINMWQVSGNEFIRISDAYVVKP</sequence>